<dbReference type="CDD" id="cd12148">
    <property type="entry name" value="fungal_TF_MHR"/>
    <property type="match status" value="1"/>
</dbReference>
<feature type="compositionally biased region" description="Low complexity" evidence="4">
    <location>
        <begin position="649"/>
        <end position="660"/>
    </location>
</feature>
<dbReference type="Pfam" id="PF04082">
    <property type="entry name" value="Fungal_trans"/>
    <property type="match status" value="1"/>
</dbReference>
<dbReference type="InterPro" id="IPR001138">
    <property type="entry name" value="Zn2Cys6_DnaBD"/>
</dbReference>
<dbReference type="PANTHER" id="PTHR31001">
    <property type="entry name" value="UNCHARACTERIZED TRANSCRIPTIONAL REGULATORY PROTEIN"/>
    <property type="match status" value="1"/>
</dbReference>
<dbReference type="Pfam" id="PF00172">
    <property type="entry name" value="Zn_clus"/>
    <property type="match status" value="1"/>
</dbReference>
<protein>
    <recommendedName>
        <fullName evidence="5">Zn(2)-C6 fungal-type domain-containing protein</fullName>
    </recommendedName>
</protein>
<gene>
    <name evidence="6" type="ORF">N0V87_004252</name>
</gene>
<evidence type="ECO:0000256" key="4">
    <source>
        <dbReference type="SAM" id="MobiDB-lite"/>
    </source>
</evidence>
<dbReference type="SMART" id="SM00066">
    <property type="entry name" value="GAL4"/>
    <property type="match status" value="1"/>
</dbReference>
<dbReference type="Gene3D" id="4.10.240.10">
    <property type="entry name" value="Zn(2)-C6 fungal-type DNA-binding domain"/>
    <property type="match status" value="1"/>
</dbReference>
<comment type="subcellular location">
    <subcellularLocation>
        <location evidence="1">Nucleus</location>
    </subcellularLocation>
</comment>
<organism evidence="6 7">
    <name type="scientific">Didymella glomerata</name>
    <dbReference type="NCBI Taxonomy" id="749621"/>
    <lineage>
        <taxon>Eukaryota</taxon>
        <taxon>Fungi</taxon>
        <taxon>Dikarya</taxon>
        <taxon>Ascomycota</taxon>
        <taxon>Pezizomycotina</taxon>
        <taxon>Dothideomycetes</taxon>
        <taxon>Pleosporomycetidae</taxon>
        <taxon>Pleosporales</taxon>
        <taxon>Pleosporineae</taxon>
        <taxon>Didymellaceae</taxon>
        <taxon>Didymella</taxon>
    </lineage>
</organism>
<dbReference type="GO" id="GO:0003677">
    <property type="term" value="F:DNA binding"/>
    <property type="evidence" value="ECO:0007669"/>
    <property type="project" value="InterPro"/>
</dbReference>
<keyword evidence="3" id="KW-0539">Nucleus</keyword>
<dbReference type="EMBL" id="JAPEUV010000033">
    <property type="protein sequence ID" value="KAJ4338104.1"/>
    <property type="molecule type" value="Genomic_DNA"/>
</dbReference>
<feature type="region of interest" description="Disordered" evidence="4">
    <location>
        <begin position="101"/>
        <end position="124"/>
    </location>
</feature>
<feature type="domain" description="Zn(2)-C6 fungal-type" evidence="5">
    <location>
        <begin position="28"/>
        <end position="58"/>
    </location>
</feature>
<dbReference type="InterPro" id="IPR036864">
    <property type="entry name" value="Zn2-C6_fun-type_DNA-bd_sf"/>
</dbReference>
<proteinExistence type="predicted"/>
<dbReference type="SUPFAM" id="SSF57701">
    <property type="entry name" value="Zn2/Cys6 DNA-binding domain"/>
    <property type="match status" value="1"/>
</dbReference>
<feature type="compositionally biased region" description="Polar residues" evidence="4">
    <location>
        <begin position="663"/>
        <end position="672"/>
    </location>
</feature>
<dbReference type="GO" id="GO:0000981">
    <property type="term" value="F:DNA-binding transcription factor activity, RNA polymerase II-specific"/>
    <property type="evidence" value="ECO:0007669"/>
    <property type="project" value="InterPro"/>
</dbReference>
<reference evidence="6" key="1">
    <citation type="submission" date="2022-10" db="EMBL/GenBank/DDBJ databases">
        <title>Tapping the CABI collections for fungal endophytes: first genome assemblies for Collariella, Neodidymelliopsis, Ascochyta clinopodiicola, Didymella pomorum, Didymosphaeria variabile, Neocosmospora piperis and Neocucurbitaria cava.</title>
        <authorList>
            <person name="Hill R."/>
        </authorList>
    </citation>
    <scope>NUCLEOTIDE SEQUENCE</scope>
    <source>
        <strain evidence="6">IMI 360193</strain>
    </source>
</reference>
<evidence type="ECO:0000256" key="1">
    <source>
        <dbReference type="ARBA" id="ARBA00004123"/>
    </source>
</evidence>
<dbReference type="PROSITE" id="PS00463">
    <property type="entry name" value="ZN2_CY6_FUNGAL_1"/>
    <property type="match status" value="1"/>
</dbReference>
<dbReference type="OrthoDB" id="2269373at2759"/>
<dbReference type="PANTHER" id="PTHR31001:SF85">
    <property type="entry name" value="ZN(II)2CYS6 TRANSCRIPTION FACTOR (EUROFUNG)"/>
    <property type="match status" value="1"/>
</dbReference>
<dbReference type="InterPro" id="IPR007219">
    <property type="entry name" value="XnlR_reg_dom"/>
</dbReference>
<sequence length="748" mass="83741">MANANATDVFETTPEPSAADQPIQKAFSCVLCAQRKVKCDRSPGSCSNCSKARVSCLYKAPPPPRRRRKGVRDVDVATKLRIYEDALRGVGIDPEKLLKQASVASGKSSDPSQDVNGRATLRRKTAAKEEPIEVEIGVLVTEHGKSRYLENGIWTSLRSEFRDLREILDETSDEEADADIGSTPEAFTPDVSRLMFGTPMSSIGLRSLHPRPVEAFKLWQTYLDNINPLIKLFHAPTVQQLISEATGNLETLPRNAETLLFAIYCIAVESLSDGECISITGQSKDAARQRFRTGAQHALINASFLKTSDLMVLQALTLFIVSLQNIDARIVWMLSGVAQRIGQRIGLHRDGDMLKLAPFEAEIRRRLWWQIVMLEGFSQKLAGTGTGSNAAALMGDVKLPANLNDSDLFAGMKELPKESDRCTEMMFFLIRCHVGEFLKRFESPKATFDGVWNKLTTSLVDVDIKETAIAELERLFEKKFLRHCDPSITWHLMCSHLAKAIIFMMRFMAYGASYQGETETQAEKDALFSMALQVLTSSNLVYTKKEMQGFMWHVNMHFQWKAYVYVLSELRHRTSGPEVEQAWQNVQLTYEFHPSFDEELAKRALPIAVSNLALKAWEAYTAAKGVPVSGEPLFIQLIRSRQIRVKKPSSAASHSSATAAEPYSTSTPSFDQSPIVDEATNLNNLAAFHWNPADLNASIGLPPIMPDLAPLDYPEEMNWSSWNNLLVDFQTNEYNAYPPDISTYNFDR</sequence>
<evidence type="ECO:0000313" key="6">
    <source>
        <dbReference type="EMBL" id="KAJ4338104.1"/>
    </source>
</evidence>
<dbReference type="GO" id="GO:0005634">
    <property type="term" value="C:nucleus"/>
    <property type="evidence" value="ECO:0007669"/>
    <property type="project" value="UniProtKB-SubCell"/>
</dbReference>
<dbReference type="AlphaFoldDB" id="A0A9W8X0T6"/>
<feature type="region of interest" description="Disordered" evidence="4">
    <location>
        <begin position="649"/>
        <end position="672"/>
    </location>
</feature>
<dbReference type="PROSITE" id="PS50048">
    <property type="entry name" value="ZN2_CY6_FUNGAL_2"/>
    <property type="match status" value="1"/>
</dbReference>
<name>A0A9W8X0T6_9PLEO</name>
<dbReference type="GO" id="GO:0008270">
    <property type="term" value="F:zinc ion binding"/>
    <property type="evidence" value="ECO:0007669"/>
    <property type="project" value="InterPro"/>
</dbReference>
<dbReference type="GO" id="GO:0006351">
    <property type="term" value="P:DNA-templated transcription"/>
    <property type="evidence" value="ECO:0007669"/>
    <property type="project" value="InterPro"/>
</dbReference>
<dbReference type="CDD" id="cd00067">
    <property type="entry name" value="GAL4"/>
    <property type="match status" value="1"/>
</dbReference>
<feature type="compositionally biased region" description="Polar residues" evidence="4">
    <location>
        <begin position="102"/>
        <end position="115"/>
    </location>
</feature>
<keyword evidence="7" id="KW-1185">Reference proteome</keyword>
<evidence type="ECO:0000256" key="2">
    <source>
        <dbReference type="ARBA" id="ARBA00022723"/>
    </source>
</evidence>
<comment type="caution">
    <text evidence="6">The sequence shown here is derived from an EMBL/GenBank/DDBJ whole genome shotgun (WGS) entry which is preliminary data.</text>
</comment>
<evidence type="ECO:0000259" key="5">
    <source>
        <dbReference type="PROSITE" id="PS50048"/>
    </source>
</evidence>
<accession>A0A9W8X0T6</accession>
<evidence type="ECO:0000313" key="7">
    <source>
        <dbReference type="Proteomes" id="UP001140562"/>
    </source>
</evidence>
<dbReference type="Proteomes" id="UP001140562">
    <property type="component" value="Unassembled WGS sequence"/>
</dbReference>
<evidence type="ECO:0000256" key="3">
    <source>
        <dbReference type="ARBA" id="ARBA00023242"/>
    </source>
</evidence>
<dbReference type="InterPro" id="IPR050613">
    <property type="entry name" value="Sec_Metabolite_Reg"/>
</dbReference>
<keyword evidence="2" id="KW-0479">Metal-binding</keyword>